<dbReference type="Proteomes" id="UP000504638">
    <property type="component" value="Unplaced"/>
</dbReference>
<dbReference type="RefSeq" id="XP_033536438.1">
    <property type="nucleotide sequence ID" value="XM_033678876.1"/>
</dbReference>
<reference evidence="1 3" key="1">
    <citation type="submission" date="2020-01" db="EMBL/GenBank/DDBJ databases">
        <authorList>
            <consortium name="DOE Joint Genome Institute"/>
            <person name="Haridas S."/>
            <person name="Albert R."/>
            <person name="Binder M."/>
            <person name="Bloem J."/>
            <person name="Labutti K."/>
            <person name="Salamov A."/>
            <person name="Andreopoulos B."/>
            <person name="Baker S.E."/>
            <person name="Barry K."/>
            <person name="Bills G."/>
            <person name="Bluhm B.H."/>
            <person name="Cannon C."/>
            <person name="Castanera R."/>
            <person name="Culley D.E."/>
            <person name="Daum C."/>
            <person name="Ezra D."/>
            <person name="Gonzalez J.B."/>
            <person name="Henrissat B."/>
            <person name="Kuo A."/>
            <person name="Liang C."/>
            <person name="Lipzen A."/>
            <person name="Lutzoni F."/>
            <person name="Magnuson J."/>
            <person name="Mondo S."/>
            <person name="Nolan M."/>
            <person name="Ohm R."/>
            <person name="Pangilinan J."/>
            <person name="Park H.-J."/>
            <person name="Ramirez L."/>
            <person name="Alfaro M."/>
            <person name="Sun H."/>
            <person name="Tritt A."/>
            <person name="Yoshinaga Y."/>
            <person name="Zwiers L.-H."/>
            <person name="Turgeon B.G."/>
            <person name="Goodwin S.B."/>
            <person name="Spatafora J.W."/>
            <person name="Crous P.W."/>
            <person name="Grigoriev I.V."/>
        </authorList>
    </citation>
    <scope>NUCLEOTIDE SEQUENCE</scope>
    <source>
        <strain evidence="1 3">CBS 781.70</strain>
    </source>
</reference>
<sequence length="214" mass="24046">MKVEGETLLTEGIFWETVDLVCDTVVPNDSTTGQLDAVMEAWQQFVDEAAEREDLQSYAIEYLQNNLASEYEYPTEGWKEFLSLDRIQANRYGDPPKTAKEVDEYHNMLDLKAVRSQLVDPAFKYDPYGHDLIRKNLVRYGTGRRLGLSTQGFIGLFPADVQEGDSIALVVGAPLPIVLRHVGGGEHVLVDEAWMPMVAGDELEESPRVTIRIV</sequence>
<reference evidence="3" key="3">
    <citation type="submission" date="2025-04" db="UniProtKB">
        <authorList>
            <consortium name="RefSeq"/>
        </authorList>
    </citation>
    <scope>IDENTIFICATION</scope>
    <source>
        <strain evidence="3">CBS 781.70</strain>
    </source>
</reference>
<organism evidence="1">
    <name type="scientific">Eremomyces bilateralis CBS 781.70</name>
    <dbReference type="NCBI Taxonomy" id="1392243"/>
    <lineage>
        <taxon>Eukaryota</taxon>
        <taxon>Fungi</taxon>
        <taxon>Dikarya</taxon>
        <taxon>Ascomycota</taxon>
        <taxon>Pezizomycotina</taxon>
        <taxon>Dothideomycetes</taxon>
        <taxon>Dothideomycetes incertae sedis</taxon>
        <taxon>Eremomycetales</taxon>
        <taxon>Eremomycetaceae</taxon>
        <taxon>Eremomyces</taxon>
    </lineage>
</organism>
<dbReference type="Pfam" id="PF26639">
    <property type="entry name" value="Het-6_barrel"/>
    <property type="match status" value="1"/>
</dbReference>
<reference evidence="3" key="2">
    <citation type="submission" date="2020-04" db="EMBL/GenBank/DDBJ databases">
        <authorList>
            <consortium name="NCBI Genome Project"/>
        </authorList>
    </citation>
    <scope>NUCLEOTIDE SEQUENCE</scope>
    <source>
        <strain evidence="3">CBS 781.70</strain>
    </source>
</reference>
<dbReference type="AlphaFoldDB" id="A0A6G1G9P7"/>
<evidence type="ECO:0000313" key="1">
    <source>
        <dbReference type="EMBL" id="KAF1814807.1"/>
    </source>
</evidence>
<keyword evidence="2" id="KW-1185">Reference proteome</keyword>
<name>A0A6G1G9P7_9PEZI</name>
<dbReference type="GeneID" id="54419446"/>
<accession>A0A6G1G9P7</accession>
<dbReference type="OrthoDB" id="194358at2759"/>
<gene>
    <name evidence="1 3" type="ORF">P152DRAFT_455849</name>
</gene>
<dbReference type="EMBL" id="ML975152">
    <property type="protein sequence ID" value="KAF1814807.1"/>
    <property type="molecule type" value="Genomic_DNA"/>
</dbReference>
<evidence type="ECO:0000313" key="2">
    <source>
        <dbReference type="Proteomes" id="UP000504638"/>
    </source>
</evidence>
<protein>
    <submittedName>
        <fullName evidence="1 3">Uncharacterized protein</fullName>
    </submittedName>
</protein>
<evidence type="ECO:0000313" key="3">
    <source>
        <dbReference type="RefSeq" id="XP_033536438.1"/>
    </source>
</evidence>
<proteinExistence type="predicted"/>